<dbReference type="GO" id="GO:0009055">
    <property type="term" value="F:electron transfer activity"/>
    <property type="evidence" value="ECO:0007669"/>
    <property type="project" value="InterPro"/>
</dbReference>
<dbReference type="OrthoDB" id="1796079at2"/>
<sequence length="248" mass="28827">MVLVGCGGEIVKYNKKNQGSQPQLKIRKPVVKELNKDQLINHIEMRQPASVRFFHWGFAFSLIAIILTGLILHQPLPFLALPYSKVFVMHVGFGWLASAFFIFRLVDMLMHKDKTLLLSWQDIKNLPKVFAYYFYLRSDLPPYGQYNSGQKVIFTSWFLLFPFLVFISLASYWAGERLDWVIKLLGGIQVLRIIKYFGAIYFASTILLHIYLGLTENLSKLQSMVTGYEQKNCEKSPAYQRPDYHTKR</sequence>
<feature type="transmembrane region" description="Helical" evidence="6">
    <location>
        <begin position="193"/>
        <end position="214"/>
    </location>
</feature>
<dbReference type="GO" id="GO:0020037">
    <property type="term" value="F:heme binding"/>
    <property type="evidence" value="ECO:0007669"/>
    <property type="project" value="TreeGrafter"/>
</dbReference>
<feature type="domain" description="Cytochrome b561 bacterial/Ni-hydrogenase" evidence="7">
    <location>
        <begin position="46"/>
        <end position="227"/>
    </location>
</feature>
<gene>
    <name evidence="8" type="ORF">AT727_14270</name>
</gene>
<evidence type="ECO:0000256" key="5">
    <source>
        <dbReference type="ARBA" id="ARBA00023136"/>
    </source>
</evidence>
<dbReference type="AlphaFoldDB" id="A0A0W1JC62"/>
<dbReference type="Pfam" id="PF01292">
    <property type="entry name" value="Ni_hydr_CYTB"/>
    <property type="match status" value="1"/>
</dbReference>
<feature type="transmembrane region" description="Helical" evidence="6">
    <location>
        <begin position="152"/>
        <end position="173"/>
    </location>
</feature>
<evidence type="ECO:0000256" key="2">
    <source>
        <dbReference type="ARBA" id="ARBA00022475"/>
    </source>
</evidence>
<evidence type="ECO:0000256" key="3">
    <source>
        <dbReference type="ARBA" id="ARBA00022692"/>
    </source>
</evidence>
<name>A0A0W1JC62_DESHA</name>
<dbReference type="PANTHER" id="PTHR30485">
    <property type="entry name" value="NI/FE-HYDROGENASE 1 B-TYPE CYTOCHROME SUBUNIT"/>
    <property type="match status" value="1"/>
</dbReference>
<dbReference type="GO" id="GO:0022904">
    <property type="term" value="P:respiratory electron transport chain"/>
    <property type="evidence" value="ECO:0007669"/>
    <property type="project" value="InterPro"/>
</dbReference>
<dbReference type="InterPro" id="IPR016174">
    <property type="entry name" value="Di-haem_cyt_TM"/>
</dbReference>
<reference evidence="8 9" key="1">
    <citation type="submission" date="2015-12" db="EMBL/GenBank/DDBJ databases">
        <title>Draft Genome Sequence of Desulfitobacterium hafniense Strain DH, a Sulfate-reducing Bacterium Isolated from Paddy Soils.</title>
        <authorList>
            <person name="Bao P."/>
            <person name="Zhang X."/>
            <person name="Li G."/>
        </authorList>
    </citation>
    <scope>NUCLEOTIDE SEQUENCE [LARGE SCALE GENOMIC DNA]</scope>
    <source>
        <strain evidence="8 9">DH</strain>
    </source>
</reference>
<feature type="transmembrane region" description="Helical" evidence="6">
    <location>
        <begin position="53"/>
        <end position="74"/>
    </location>
</feature>
<dbReference type="Proteomes" id="UP000054623">
    <property type="component" value="Unassembled WGS sequence"/>
</dbReference>
<evidence type="ECO:0000256" key="1">
    <source>
        <dbReference type="ARBA" id="ARBA00004651"/>
    </source>
</evidence>
<evidence type="ECO:0000256" key="4">
    <source>
        <dbReference type="ARBA" id="ARBA00022989"/>
    </source>
</evidence>
<evidence type="ECO:0000256" key="6">
    <source>
        <dbReference type="SAM" id="Phobius"/>
    </source>
</evidence>
<organism evidence="8 9">
    <name type="scientific">Desulfitobacterium hafniense</name>
    <name type="common">Desulfitobacterium frappieri</name>
    <dbReference type="NCBI Taxonomy" id="49338"/>
    <lineage>
        <taxon>Bacteria</taxon>
        <taxon>Bacillati</taxon>
        <taxon>Bacillota</taxon>
        <taxon>Clostridia</taxon>
        <taxon>Eubacteriales</taxon>
        <taxon>Desulfitobacteriaceae</taxon>
        <taxon>Desulfitobacterium</taxon>
    </lineage>
</organism>
<evidence type="ECO:0000259" key="7">
    <source>
        <dbReference type="Pfam" id="PF01292"/>
    </source>
</evidence>
<accession>A0A0W1JC62</accession>
<proteinExistence type="predicted"/>
<dbReference type="PANTHER" id="PTHR30485:SF1">
    <property type="entry name" value="CYTOCHROME YDHU-RELATED"/>
    <property type="match status" value="1"/>
</dbReference>
<comment type="caution">
    <text evidence="8">The sequence shown here is derived from an EMBL/GenBank/DDBJ whole genome shotgun (WGS) entry which is preliminary data.</text>
</comment>
<keyword evidence="5 6" id="KW-0472">Membrane</keyword>
<dbReference type="Gene3D" id="1.20.950.20">
    <property type="entry name" value="Transmembrane di-heme cytochromes, Chain C"/>
    <property type="match status" value="1"/>
</dbReference>
<keyword evidence="2" id="KW-1003">Cell membrane</keyword>
<dbReference type="SUPFAM" id="SSF81342">
    <property type="entry name" value="Transmembrane di-heme cytochromes"/>
    <property type="match status" value="1"/>
</dbReference>
<dbReference type="InterPro" id="IPR011577">
    <property type="entry name" value="Cyt_b561_bac/Ni-Hgenase"/>
</dbReference>
<keyword evidence="4 6" id="KW-1133">Transmembrane helix</keyword>
<dbReference type="RefSeq" id="WP_041271916.1">
    <property type="nucleotide sequence ID" value="NZ_LOCK01000094.1"/>
</dbReference>
<protein>
    <submittedName>
        <fullName evidence="8">Hup-type Ni Fe-hydrogenase cytochrome b subunit</fullName>
    </submittedName>
</protein>
<keyword evidence="3 6" id="KW-0812">Transmembrane</keyword>
<evidence type="ECO:0000313" key="8">
    <source>
        <dbReference type="EMBL" id="KTE89187.1"/>
    </source>
</evidence>
<comment type="subcellular location">
    <subcellularLocation>
        <location evidence="1">Cell membrane</location>
        <topology evidence="1">Multi-pass membrane protein</topology>
    </subcellularLocation>
</comment>
<evidence type="ECO:0000313" key="9">
    <source>
        <dbReference type="Proteomes" id="UP000054623"/>
    </source>
</evidence>
<dbReference type="EMBL" id="LOCK01000094">
    <property type="protein sequence ID" value="KTE89187.1"/>
    <property type="molecule type" value="Genomic_DNA"/>
</dbReference>
<feature type="transmembrane region" description="Helical" evidence="6">
    <location>
        <begin position="86"/>
        <end position="106"/>
    </location>
</feature>
<dbReference type="GO" id="GO:0005886">
    <property type="term" value="C:plasma membrane"/>
    <property type="evidence" value="ECO:0007669"/>
    <property type="project" value="UniProtKB-SubCell"/>
</dbReference>
<dbReference type="InterPro" id="IPR051542">
    <property type="entry name" value="Hydrogenase_cytochrome"/>
</dbReference>